<dbReference type="InterPro" id="IPR000169">
    <property type="entry name" value="Pept_cys_AS"/>
</dbReference>
<organism evidence="8">
    <name type="scientific">Caenorhabditis brenneri</name>
    <name type="common">Nematode worm</name>
    <dbReference type="NCBI Taxonomy" id="135651"/>
    <lineage>
        <taxon>Eukaryota</taxon>
        <taxon>Metazoa</taxon>
        <taxon>Ecdysozoa</taxon>
        <taxon>Nematoda</taxon>
        <taxon>Chromadorea</taxon>
        <taxon>Rhabditida</taxon>
        <taxon>Rhabditina</taxon>
        <taxon>Rhabditomorpha</taxon>
        <taxon>Rhabditoidea</taxon>
        <taxon>Rhabditidae</taxon>
        <taxon>Peloderinae</taxon>
        <taxon>Caenorhabditis</taxon>
    </lineage>
</organism>
<keyword evidence="5" id="KW-0812">Transmembrane</keyword>
<dbReference type="OMA" id="YDAGCSI"/>
<name>G0PL85_CAEBE</name>
<evidence type="ECO:0000259" key="6">
    <source>
        <dbReference type="SMART" id="SM00645"/>
    </source>
</evidence>
<dbReference type="InterPro" id="IPR000668">
    <property type="entry name" value="Peptidase_C1A_C"/>
</dbReference>
<dbReference type="PROSITE" id="PS00640">
    <property type="entry name" value="THIOL_PROTEASE_ASN"/>
    <property type="match status" value="1"/>
</dbReference>
<dbReference type="SUPFAM" id="SSF54001">
    <property type="entry name" value="Cysteine proteinases"/>
    <property type="match status" value="1"/>
</dbReference>
<dbReference type="Pfam" id="PF00112">
    <property type="entry name" value="Peptidase_C1"/>
    <property type="match status" value="1"/>
</dbReference>
<accession>G0PL85</accession>
<keyword evidence="3" id="KW-0378">Hydrolase</keyword>
<dbReference type="Gene3D" id="3.90.70.10">
    <property type="entry name" value="Cysteine proteinases"/>
    <property type="match status" value="1"/>
</dbReference>
<keyword evidence="8" id="KW-1185">Reference proteome</keyword>
<evidence type="ECO:0000256" key="4">
    <source>
        <dbReference type="ARBA" id="ARBA00022807"/>
    </source>
</evidence>
<dbReference type="GO" id="GO:0006508">
    <property type="term" value="P:proteolysis"/>
    <property type="evidence" value="ECO:0007669"/>
    <property type="project" value="UniProtKB-KW"/>
</dbReference>
<dbReference type="STRING" id="135651.G0PL85"/>
<protein>
    <recommendedName>
        <fullName evidence="6">Peptidase C1A papain C-terminal domain-containing protein</fullName>
    </recommendedName>
</protein>
<dbReference type="eggNOG" id="KOG1542">
    <property type="taxonomic scope" value="Eukaryota"/>
</dbReference>
<reference evidence="8" key="1">
    <citation type="submission" date="2011-07" db="EMBL/GenBank/DDBJ databases">
        <authorList>
            <consortium name="Caenorhabditis brenneri Sequencing and Analysis Consortium"/>
            <person name="Wilson R.K."/>
        </authorList>
    </citation>
    <scope>NUCLEOTIDE SEQUENCE [LARGE SCALE GENOMIC DNA]</scope>
    <source>
        <strain evidence="8">PB2801</strain>
    </source>
</reference>
<dbReference type="PRINTS" id="PR00705">
    <property type="entry name" value="PAPAIN"/>
</dbReference>
<keyword evidence="2" id="KW-0645">Protease</keyword>
<sequence length="410" mass="47503">MTGPKLFFQKDSEKTGKNSLLDESLKIREEFLLDPNYPPRQKRCFKKLMPLIYWLAFIIVIAFSIYISFTVIYHQLYPSHKIRHWREFEKFREEFKNADFGYRFGNDLPFREKHFEENLEFIEECRRNNPGVNFSVNQFADWGEEKMRGIFLSDDHLRINNYYKIGDAKDDEQVLDVPDSFDWRSSKSPMVTPVKNQGDCGSCWAFAVVAAIETQYAMKKGALLSLSEQELVDCDVLSYGCNGGYLNTALLFAIEKGLETEADYPYVAIQHKQCSIQTQKIRVKIDDGYHLKANEDQIADWVAREGPVSFCKLLLFLFFFKFFKCSVMPVPKSIMFYRGGIFNPSMAECRGQAVGNHVMAIVGYGREGNQKYWIVKNSWGTSWGEQGYLKMARGVNICGFTNYVFAPHIN</sequence>
<dbReference type="SMART" id="SM00645">
    <property type="entry name" value="Pept_C1"/>
    <property type="match status" value="1"/>
</dbReference>
<dbReference type="InterPro" id="IPR013128">
    <property type="entry name" value="Peptidase_C1A"/>
</dbReference>
<evidence type="ECO:0000256" key="3">
    <source>
        <dbReference type="ARBA" id="ARBA00022801"/>
    </source>
</evidence>
<dbReference type="GO" id="GO:0008234">
    <property type="term" value="F:cysteine-type peptidase activity"/>
    <property type="evidence" value="ECO:0007669"/>
    <property type="project" value="UniProtKB-KW"/>
</dbReference>
<evidence type="ECO:0000256" key="1">
    <source>
        <dbReference type="ARBA" id="ARBA00008455"/>
    </source>
</evidence>
<gene>
    <name evidence="7" type="ORF">CAEBREN_02333</name>
</gene>
<evidence type="ECO:0000313" key="8">
    <source>
        <dbReference type="Proteomes" id="UP000008068"/>
    </source>
</evidence>
<keyword evidence="5" id="KW-0472">Membrane</keyword>
<evidence type="ECO:0000313" key="7">
    <source>
        <dbReference type="EMBL" id="EGT34190.1"/>
    </source>
</evidence>
<dbReference type="InterPro" id="IPR038765">
    <property type="entry name" value="Papain-like_cys_pep_sf"/>
</dbReference>
<dbReference type="PROSITE" id="PS00139">
    <property type="entry name" value="THIOL_PROTEASE_CYS"/>
    <property type="match status" value="1"/>
</dbReference>
<dbReference type="PANTHER" id="PTHR12411">
    <property type="entry name" value="CYSTEINE PROTEASE FAMILY C1-RELATED"/>
    <property type="match status" value="1"/>
</dbReference>
<dbReference type="HOGENOM" id="CLU_012184_1_3_1"/>
<feature type="transmembrane region" description="Helical" evidence="5">
    <location>
        <begin position="51"/>
        <end position="73"/>
    </location>
</feature>
<evidence type="ECO:0000256" key="5">
    <source>
        <dbReference type="SAM" id="Phobius"/>
    </source>
</evidence>
<dbReference type="FunFam" id="3.90.70.10:FF:000103">
    <property type="entry name" value="Hypothetical LOC496748"/>
    <property type="match status" value="1"/>
</dbReference>
<keyword evidence="5" id="KW-1133">Transmembrane helix</keyword>
<dbReference type="Proteomes" id="UP000008068">
    <property type="component" value="Unassembled WGS sequence"/>
</dbReference>
<dbReference type="OrthoDB" id="5875790at2759"/>
<dbReference type="EMBL" id="GL381031">
    <property type="protein sequence ID" value="EGT34190.1"/>
    <property type="molecule type" value="Genomic_DNA"/>
</dbReference>
<proteinExistence type="inferred from homology"/>
<evidence type="ECO:0000256" key="2">
    <source>
        <dbReference type="ARBA" id="ARBA00022670"/>
    </source>
</evidence>
<keyword evidence="4" id="KW-0788">Thiol protease</keyword>
<dbReference type="InterPro" id="IPR025661">
    <property type="entry name" value="Pept_asp_AS"/>
</dbReference>
<dbReference type="CDD" id="cd02248">
    <property type="entry name" value="Peptidase_C1A"/>
    <property type="match status" value="1"/>
</dbReference>
<dbReference type="AlphaFoldDB" id="G0PL85"/>
<dbReference type="MEROPS" id="C01.A44"/>
<dbReference type="InterPro" id="IPR039417">
    <property type="entry name" value="Peptidase_C1A_papain-like"/>
</dbReference>
<dbReference type="InParanoid" id="G0PL85"/>
<comment type="similarity">
    <text evidence="1">Belongs to the peptidase C1 family.</text>
</comment>
<feature type="domain" description="Peptidase C1A papain C-terminal" evidence="6">
    <location>
        <begin position="177"/>
        <end position="408"/>
    </location>
</feature>